<feature type="domain" description="N-acetyltransferase" evidence="1">
    <location>
        <begin position="6"/>
        <end position="172"/>
    </location>
</feature>
<dbReference type="RefSeq" id="WP_011522988.1">
    <property type="nucleotide sequence ID" value="NC_008009.1"/>
</dbReference>
<dbReference type="InterPro" id="IPR000182">
    <property type="entry name" value="GNAT_dom"/>
</dbReference>
<dbReference type="EMBL" id="CP000360">
    <property type="protein sequence ID" value="ABF41187.1"/>
    <property type="molecule type" value="Genomic_DNA"/>
</dbReference>
<dbReference type="STRING" id="204669.Acid345_2186"/>
<gene>
    <name evidence="2" type="ordered locus">Acid345_2186</name>
</gene>
<dbReference type="Gene3D" id="3.40.630.30">
    <property type="match status" value="1"/>
</dbReference>
<dbReference type="PANTHER" id="PTHR41700:SF1">
    <property type="entry name" value="N-ACETYLTRANSFERASE DOMAIN-CONTAINING PROTEIN"/>
    <property type="match status" value="1"/>
</dbReference>
<dbReference type="PROSITE" id="PS51186">
    <property type="entry name" value="GNAT"/>
    <property type="match status" value="1"/>
</dbReference>
<reference evidence="2 3" key="1">
    <citation type="journal article" date="2009" name="Appl. Environ. Microbiol.">
        <title>Three genomes from the phylum Acidobacteria provide insight into the lifestyles of these microorganisms in soils.</title>
        <authorList>
            <person name="Ward N.L."/>
            <person name="Challacombe J.F."/>
            <person name="Janssen P.H."/>
            <person name="Henrissat B."/>
            <person name="Coutinho P.M."/>
            <person name="Wu M."/>
            <person name="Xie G."/>
            <person name="Haft D.H."/>
            <person name="Sait M."/>
            <person name="Badger J."/>
            <person name="Barabote R.D."/>
            <person name="Bradley B."/>
            <person name="Brettin T.S."/>
            <person name="Brinkac L.M."/>
            <person name="Bruce D."/>
            <person name="Creasy T."/>
            <person name="Daugherty S.C."/>
            <person name="Davidsen T.M."/>
            <person name="DeBoy R.T."/>
            <person name="Detter J.C."/>
            <person name="Dodson R.J."/>
            <person name="Durkin A.S."/>
            <person name="Ganapathy A."/>
            <person name="Gwinn-Giglio M."/>
            <person name="Han C.S."/>
            <person name="Khouri H."/>
            <person name="Kiss H."/>
            <person name="Kothari S.P."/>
            <person name="Madupu R."/>
            <person name="Nelson K.E."/>
            <person name="Nelson W.C."/>
            <person name="Paulsen I."/>
            <person name="Penn K."/>
            <person name="Ren Q."/>
            <person name="Rosovitz M.J."/>
            <person name="Selengut J.D."/>
            <person name="Shrivastava S."/>
            <person name="Sullivan S.A."/>
            <person name="Tapia R."/>
            <person name="Thompson L.S."/>
            <person name="Watkins K.L."/>
            <person name="Yang Q."/>
            <person name="Yu C."/>
            <person name="Zafar N."/>
            <person name="Zhou L."/>
            <person name="Kuske C.R."/>
        </authorList>
    </citation>
    <scope>NUCLEOTIDE SEQUENCE [LARGE SCALE GENOMIC DNA]</scope>
    <source>
        <strain evidence="2 3">Ellin345</strain>
    </source>
</reference>
<dbReference type="OrthoDB" id="9797990at2"/>
<accession>Q1IPL3</accession>
<evidence type="ECO:0000313" key="3">
    <source>
        <dbReference type="Proteomes" id="UP000002432"/>
    </source>
</evidence>
<dbReference type="CDD" id="cd04301">
    <property type="entry name" value="NAT_SF"/>
    <property type="match status" value="1"/>
</dbReference>
<dbReference type="AlphaFoldDB" id="Q1IPL3"/>
<evidence type="ECO:0000259" key="1">
    <source>
        <dbReference type="PROSITE" id="PS51186"/>
    </source>
</evidence>
<organism evidence="2 3">
    <name type="scientific">Koribacter versatilis (strain Ellin345)</name>
    <dbReference type="NCBI Taxonomy" id="204669"/>
    <lineage>
        <taxon>Bacteria</taxon>
        <taxon>Pseudomonadati</taxon>
        <taxon>Acidobacteriota</taxon>
        <taxon>Terriglobia</taxon>
        <taxon>Terriglobales</taxon>
        <taxon>Candidatus Korobacteraceae</taxon>
        <taxon>Candidatus Korobacter</taxon>
    </lineage>
</organism>
<keyword evidence="3" id="KW-1185">Reference proteome</keyword>
<proteinExistence type="predicted"/>
<sequence length="260" mass="29405">MSQGEVTIRVCTELKEWEQCVGLQREVWGFSDLDLVPLRMFSVASKIGGQVIGAYDGERMVGFALAIPGTRNGHSYLHSHMLAVAESHRNHGLGRKIKLFQREDAIARGYELMEWTFDPLEIKNAFLNLTKLGAIARRYNINQYGITSSPLQGFLPTDRLVAEWWLKSKRVETLLNTGSMPAVKPELKIEVPAEIYAWKAHEDTRAKAKEVQSRNRDLFFDSFGRGLACLGYERDAHGNGAFLVGRWDENWSYATGPITQ</sequence>
<evidence type="ECO:0000313" key="2">
    <source>
        <dbReference type="EMBL" id="ABF41187.1"/>
    </source>
</evidence>
<dbReference type="KEGG" id="aba:Acid345_2186"/>
<dbReference type="EnsemblBacteria" id="ABF41187">
    <property type="protein sequence ID" value="ABF41187"/>
    <property type="gene ID" value="Acid345_2186"/>
</dbReference>
<dbReference type="HOGENOM" id="CLU_061573_1_0_0"/>
<dbReference type="eggNOG" id="COG3375">
    <property type="taxonomic scope" value="Bacteria"/>
</dbReference>
<dbReference type="InterPro" id="IPR038764">
    <property type="entry name" value="GNAT_N_AcTrfase_prd"/>
</dbReference>
<protein>
    <submittedName>
        <fullName evidence="2">GCN5-related N-acetyltransferase</fullName>
    </submittedName>
</protein>
<dbReference type="SUPFAM" id="SSF55729">
    <property type="entry name" value="Acyl-CoA N-acyltransferases (Nat)"/>
    <property type="match status" value="1"/>
</dbReference>
<dbReference type="Proteomes" id="UP000002432">
    <property type="component" value="Chromosome"/>
</dbReference>
<name>Q1IPL3_KORVE</name>
<dbReference type="Pfam" id="PF00583">
    <property type="entry name" value="Acetyltransf_1"/>
    <property type="match status" value="1"/>
</dbReference>
<dbReference type="GO" id="GO:0016747">
    <property type="term" value="F:acyltransferase activity, transferring groups other than amino-acyl groups"/>
    <property type="evidence" value="ECO:0007669"/>
    <property type="project" value="InterPro"/>
</dbReference>
<dbReference type="PANTHER" id="PTHR41700">
    <property type="entry name" value="GCN5-RELATED N-ACETYLTRANSFERASE"/>
    <property type="match status" value="1"/>
</dbReference>
<dbReference type="InterPro" id="IPR016181">
    <property type="entry name" value="Acyl_CoA_acyltransferase"/>
</dbReference>